<dbReference type="RefSeq" id="WP_191723396.1">
    <property type="nucleotide sequence ID" value="NZ_JACSQK010000005.1"/>
</dbReference>
<evidence type="ECO:0000313" key="1">
    <source>
        <dbReference type="EMBL" id="MBD7960994.1"/>
    </source>
</evidence>
<sequence length="149" mass="16529">MARIQLSDFDDFVFATALQCPEALHPGAHTDNVQLLQLASAARFRFFEWLGYRENNVEGVQIFVGDQAVQYKAEAFPQQMVEVHMAVRDMAAKGFDLAYRLVDAESGALITLGKIGVVCVHRESKRPCAVPEVLKQRLAQLEPLLALAA</sequence>
<organism evidence="1 2">
    <name type="scientific">Comamonas avium</name>
    <dbReference type="NCBI Taxonomy" id="2762231"/>
    <lineage>
        <taxon>Bacteria</taxon>
        <taxon>Pseudomonadati</taxon>
        <taxon>Pseudomonadota</taxon>
        <taxon>Betaproteobacteria</taxon>
        <taxon>Burkholderiales</taxon>
        <taxon>Comamonadaceae</taxon>
        <taxon>Comamonas</taxon>
    </lineage>
</organism>
<gene>
    <name evidence="1" type="ORF">H9646_10895</name>
</gene>
<proteinExistence type="predicted"/>
<dbReference type="CDD" id="cd00586">
    <property type="entry name" value="4HBT"/>
    <property type="match status" value="1"/>
</dbReference>
<keyword evidence="2" id="KW-1185">Reference proteome</keyword>
<dbReference type="Pfam" id="PF13279">
    <property type="entry name" value="4HBT_2"/>
    <property type="match status" value="1"/>
</dbReference>
<evidence type="ECO:0000313" key="2">
    <source>
        <dbReference type="Proteomes" id="UP000634919"/>
    </source>
</evidence>
<dbReference type="Gene3D" id="3.10.129.10">
    <property type="entry name" value="Hotdog Thioesterase"/>
    <property type="match status" value="1"/>
</dbReference>
<protein>
    <submittedName>
        <fullName evidence="1">Thioesterase family protein</fullName>
    </submittedName>
</protein>
<comment type="caution">
    <text evidence="1">The sequence shown here is derived from an EMBL/GenBank/DDBJ whole genome shotgun (WGS) entry which is preliminary data.</text>
</comment>
<accession>A0ABR8SC95</accession>
<name>A0ABR8SC95_9BURK</name>
<dbReference type="Proteomes" id="UP000634919">
    <property type="component" value="Unassembled WGS sequence"/>
</dbReference>
<dbReference type="InterPro" id="IPR029069">
    <property type="entry name" value="HotDog_dom_sf"/>
</dbReference>
<dbReference type="SUPFAM" id="SSF54637">
    <property type="entry name" value="Thioesterase/thiol ester dehydrase-isomerase"/>
    <property type="match status" value="1"/>
</dbReference>
<reference evidence="1 2" key="1">
    <citation type="submission" date="2020-08" db="EMBL/GenBank/DDBJ databases">
        <title>A Genomic Blueprint of the Chicken Gut Microbiome.</title>
        <authorList>
            <person name="Gilroy R."/>
            <person name="Ravi A."/>
            <person name="Getino M."/>
            <person name="Pursley I."/>
            <person name="Horton D.L."/>
            <person name="Alikhan N.-F."/>
            <person name="Baker D."/>
            <person name="Gharbi K."/>
            <person name="Hall N."/>
            <person name="Watson M."/>
            <person name="Adriaenssens E.M."/>
            <person name="Foster-Nyarko E."/>
            <person name="Jarju S."/>
            <person name="Secka A."/>
            <person name="Antonio M."/>
            <person name="Oren A."/>
            <person name="Chaudhuri R."/>
            <person name="La Ragione R.M."/>
            <person name="Hildebrand F."/>
            <person name="Pallen M.J."/>
        </authorList>
    </citation>
    <scope>NUCLEOTIDE SEQUENCE [LARGE SCALE GENOMIC DNA]</scope>
    <source>
        <strain evidence="1 2">Sa2CVA6</strain>
    </source>
</reference>
<dbReference type="EMBL" id="JACSQK010000005">
    <property type="protein sequence ID" value="MBD7960994.1"/>
    <property type="molecule type" value="Genomic_DNA"/>
</dbReference>